<dbReference type="EMBL" id="KC131130">
    <property type="protein sequence ID" value="AGB07289.1"/>
    <property type="molecule type" value="Genomic_DNA"/>
</dbReference>
<evidence type="ECO:0000313" key="2">
    <source>
        <dbReference type="Proteomes" id="UP000272155"/>
    </source>
</evidence>
<dbReference type="KEGG" id="vg:40103051"/>
<sequence>MANKKEQPKDVEITVVLGGKIQDLVGKPFDGKKVKDILTQDQLENISGFVIREELSKRTLYEATAKDEKGRELKVIFTEGDHVVKIEELMSMSTPAATLFLVGRTKVHARSINGYAVVWDSEVETQIISRSTFVQSNVEAFSVRCSSLREVRLETGRGSVVIKSNLMDSEIKAGQQCHIANSTVNECYLTVVDTIRLRNTHMKSVEVDANGLSINMSGDVKSFTEFSMNVPGDIDVFHPMCRMSMMGEWYNPFGITLITGSKEGAVGYWLGKVASFKEAVFLKPEQLNQDTLYTILEEMLAEYENQDLDEFTLSVVSHYADAISGRDEIITMARAANRILG</sequence>
<dbReference type="GeneID" id="40103051"/>
<dbReference type="OrthoDB" id="29807at10239"/>
<reference evidence="1 2" key="1">
    <citation type="submission" date="2012-11" db="EMBL/GenBank/DDBJ databases">
        <title>Complete genome sequence of a novel phiKZ-like Vibrio phage.</title>
        <authorList>
            <person name="Luo Z."/>
            <person name="Yu Y."/>
        </authorList>
    </citation>
    <scope>NUCLEOTIDE SEQUENCE [LARGE SCALE GENOMIC DNA]</scope>
</reference>
<keyword evidence="2" id="KW-1185">Reference proteome</keyword>
<dbReference type="RefSeq" id="YP_009626151.1">
    <property type="nucleotide sequence ID" value="NC_042136.1"/>
</dbReference>
<name>V9LZL8_9CAUD</name>
<dbReference type="Proteomes" id="UP000272155">
    <property type="component" value="Segment"/>
</dbReference>
<proteinExistence type="predicted"/>
<protein>
    <submittedName>
        <fullName evidence="1">Uncharacterized protein</fullName>
    </submittedName>
</protein>
<accession>V9LZL8</accession>
<organism evidence="1 2">
    <name type="scientific">Vibrio phage VP4B</name>
    <dbReference type="NCBI Taxonomy" id="1262540"/>
    <lineage>
        <taxon>Viruses</taxon>
        <taxon>Duplodnaviria</taxon>
        <taxon>Heunggongvirae</taxon>
        <taxon>Uroviricota</taxon>
        <taxon>Caudoviricetes</taxon>
        <taxon>Chimalliviridae</taxon>
        <taxon>Gorgonvirinae</taxon>
        <taxon>Tidunavirus</taxon>
        <taxon>Tidunavirus VP4B</taxon>
    </lineage>
</organism>
<evidence type="ECO:0000313" key="1">
    <source>
        <dbReference type="EMBL" id="AGB07289.1"/>
    </source>
</evidence>